<dbReference type="GO" id="GO:0043829">
    <property type="term" value="F:tRNA-specific adenosine-37 deaminase activity"/>
    <property type="evidence" value="ECO:0007669"/>
    <property type="project" value="TreeGrafter"/>
</dbReference>
<sequence>MTSQADLIARAVLQQFHNLPAKRKPAVRDNGLHEWVPLSGIVAEQDGVLTCLALATGMKCLPVSKIAQSNGVGIHDWHAEILAIRTFNRFLLDECQSLLENEDKLSILERKKHISGGNGMCPQAFQMKDNVRLHMYCSEAPCGDASMELTMAAQEDASAWEAPIPTTRAPDPNADTSLLGRACFSRTGIVRRKPARGDAPPTLSKSCSDKLALKQCTSLLSALSSLFIDTTNVYIHSIVLPESQHSEVACRRAFSEEGRLKPLAGKMWLGGYSFKQFSILTTGLEFEFSRIAVKARADRISASNLAATWSSSGFEENIIGGVIQGRKAFNTNAASCMSRLRMWEAARDLADRLGTGCSVTALYLKSGTYRDVKQGQLTAHRKRVKEEVRKTALVGWIRNDGGSDFQLEKRSNH</sequence>
<keyword evidence="3" id="KW-1185">Reference proteome</keyword>
<evidence type="ECO:0000313" key="3">
    <source>
        <dbReference type="Proteomes" id="UP000091967"/>
    </source>
</evidence>
<dbReference type="PANTHER" id="PTHR47803">
    <property type="entry name" value="TRNA-SPECIFIC ADENOSINE DEAMINASE 1"/>
    <property type="match status" value="1"/>
</dbReference>
<dbReference type="GO" id="GO:0003723">
    <property type="term" value="F:RNA binding"/>
    <property type="evidence" value="ECO:0007669"/>
    <property type="project" value="InterPro"/>
</dbReference>
<accession>A0A1B8ATI7</accession>
<evidence type="ECO:0000313" key="2">
    <source>
        <dbReference type="EMBL" id="OBS23797.1"/>
    </source>
</evidence>
<evidence type="ECO:0000259" key="1">
    <source>
        <dbReference type="PROSITE" id="PS50141"/>
    </source>
</evidence>
<dbReference type="InterPro" id="IPR042935">
    <property type="entry name" value="Tad1"/>
</dbReference>
<dbReference type="OMA" id="PDIKIYM"/>
<dbReference type="SMART" id="SM00552">
    <property type="entry name" value="ADEAMc"/>
    <property type="match status" value="1"/>
</dbReference>
<dbReference type="PROSITE" id="PS50141">
    <property type="entry name" value="A_DEAMIN_EDITASE"/>
    <property type="match status" value="1"/>
</dbReference>
<comment type="caution">
    <text evidence="2">The sequence shown here is derived from an EMBL/GenBank/DDBJ whole genome shotgun (WGS) entry which is preliminary data.</text>
</comment>
<dbReference type="Proteomes" id="UP000091967">
    <property type="component" value="Unassembled WGS sequence"/>
</dbReference>
<dbReference type="PANTHER" id="PTHR47803:SF1">
    <property type="entry name" value="TRNA-SPECIFIC ADENOSINE DEAMINASE 1"/>
    <property type="match status" value="1"/>
</dbReference>
<dbReference type="GO" id="GO:0002100">
    <property type="term" value="P:tRNA wobble adenosine to inosine editing"/>
    <property type="evidence" value="ECO:0007669"/>
    <property type="project" value="InterPro"/>
</dbReference>
<reference evidence="2 3" key="1">
    <citation type="submission" date="2016-06" db="EMBL/GenBank/DDBJ databases">
        <title>Living apart together: crosstalk between the core and supernumerary genomes in a fungal plant pathogen.</title>
        <authorList>
            <person name="Vanheule A."/>
            <person name="Audenaert K."/>
            <person name="Warris S."/>
            <person name="Van De Geest H."/>
            <person name="Schijlen E."/>
            <person name="Hofte M."/>
            <person name="De Saeger S."/>
            <person name="Haesaert G."/>
            <person name="Waalwijk C."/>
            <person name="Van Der Lee T."/>
        </authorList>
    </citation>
    <scope>NUCLEOTIDE SEQUENCE [LARGE SCALE GENOMIC DNA]</scope>
    <source>
        <strain evidence="2 3">2516</strain>
    </source>
</reference>
<protein>
    <recommendedName>
        <fullName evidence="1">A to I editase domain-containing protein</fullName>
    </recommendedName>
</protein>
<proteinExistence type="predicted"/>
<dbReference type="AlphaFoldDB" id="A0A1B8ATI7"/>
<dbReference type="EMBL" id="LYXU01000002">
    <property type="protein sequence ID" value="OBS23797.1"/>
    <property type="molecule type" value="Genomic_DNA"/>
</dbReference>
<dbReference type="OrthoDB" id="10268011at2759"/>
<dbReference type="STRING" id="36050.A0A1B8ATI7"/>
<feature type="domain" description="A to I editase" evidence="1">
    <location>
        <begin position="53"/>
        <end position="254"/>
    </location>
</feature>
<dbReference type="Pfam" id="PF02137">
    <property type="entry name" value="A_deamin"/>
    <property type="match status" value="1"/>
</dbReference>
<organism evidence="2 3">
    <name type="scientific">Fusarium poae</name>
    <dbReference type="NCBI Taxonomy" id="36050"/>
    <lineage>
        <taxon>Eukaryota</taxon>
        <taxon>Fungi</taxon>
        <taxon>Dikarya</taxon>
        <taxon>Ascomycota</taxon>
        <taxon>Pezizomycotina</taxon>
        <taxon>Sordariomycetes</taxon>
        <taxon>Hypocreomycetidae</taxon>
        <taxon>Hypocreales</taxon>
        <taxon>Nectriaceae</taxon>
        <taxon>Fusarium</taxon>
    </lineage>
</organism>
<name>A0A1B8ATI7_FUSPO</name>
<gene>
    <name evidence="2" type="ORF">FPOA_04345</name>
</gene>
<dbReference type="InterPro" id="IPR002466">
    <property type="entry name" value="A_deamin"/>
</dbReference>